<dbReference type="PANTHER" id="PTHR15044">
    <property type="entry name" value="NEUROPEPTIDE FF"/>
    <property type="match status" value="1"/>
</dbReference>
<dbReference type="Ensembl" id="ENSPSMT00000031299.1">
    <property type="protein sequence ID" value="ENSPSMP00000027047.1"/>
    <property type="gene ID" value="ENSPSMG00000018955.1"/>
</dbReference>
<protein>
    <submittedName>
        <fullName evidence="3">Neuropeptide FF-amide peptide</fullName>
    </submittedName>
</protein>
<dbReference type="GO" id="GO:0043204">
    <property type="term" value="C:perikaryon"/>
    <property type="evidence" value="ECO:0007669"/>
    <property type="project" value="TreeGrafter"/>
</dbReference>
<dbReference type="GO" id="GO:0005184">
    <property type="term" value="F:neuropeptide hormone activity"/>
    <property type="evidence" value="ECO:0007669"/>
    <property type="project" value="InterPro"/>
</dbReference>
<accession>A0A8C9A4A7</accession>
<feature type="signal peptide" evidence="2">
    <location>
        <begin position="1"/>
        <end position="20"/>
    </location>
</feature>
<dbReference type="GO" id="GO:0043679">
    <property type="term" value="C:axon terminus"/>
    <property type="evidence" value="ECO:0007669"/>
    <property type="project" value="TreeGrafter"/>
</dbReference>
<feature type="compositionally biased region" description="Polar residues" evidence="1">
    <location>
        <begin position="76"/>
        <end position="87"/>
    </location>
</feature>
<reference evidence="3" key="1">
    <citation type="submission" date="2025-08" db="UniProtKB">
        <authorList>
            <consortium name="Ensembl"/>
        </authorList>
    </citation>
    <scope>IDENTIFICATION</scope>
</reference>
<feature type="region of interest" description="Disordered" evidence="1">
    <location>
        <begin position="65"/>
        <end position="112"/>
    </location>
</feature>
<dbReference type="InterPro" id="IPR008065">
    <property type="entry name" value="NPFF"/>
</dbReference>
<dbReference type="GO" id="GO:0005615">
    <property type="term" value="C:extracellular space"/>
    <property type="evidence" value="ECO:0007669"/>
    <property type="project" value="TreeGrafter"/>
</dbReference>
<dbReference type="GO" id="GO:0060079">
    <property type="term" value="P:excitatory postsynaptic potential"/>
    <property type="evidence" value="ECO:0007669"/>
    <property type="project" value="TreeGrafter"/>
</dbReference>
<dbReference type="GeneTree" id="ENSGT00390000015021"/>
<keyword evidence="2" id="KW-0732">Signal</keyword>
<dbReference type="AlphaFoldDB" id="A0A8C9A4A7"/>
<dbReference type="Proteomes" id="UP000694414">
    <property type="component" value="Unplaced"/>
</dbReference>
<sequence>MNSRQAAVLLVLLLIRWSHAEGLGGQDEDQIFMEEDNRPHLPKDAQTPGSLLRSLLQAMERPGRSPTFLFQPQRFGRNTQGTWSNARLSPRAGEGPSSQFWSLAAPQRFGKK</sequence>
<dbReference type="GO" id="GO:0030425">
    <property type="term" value="C:dendrite"/>
    <property type="evidence" value="ECO:0007669"/>
    <property type="project" value="TreeGrafter"/>
</dbReference>
<dbReference type="PIRSF" id="PIRSF038092">
    <property type="entry name" value="FMRFamid-rel_pep_precur"/>
    <property type="match status" value="1"/>
</dbReference>
<proteinExistence type="predicted"/>
<dbReference type="GO" id="GO:0001664">
    <property type="term" value="F:G protein-coupled receptor binding"/>
    <property type="evidence" value="ECO:0007669"/>
    <property type="project" value="TreeGrafter"/>
</dbReference>
<dbReference type="GO" id="GO:0098794">
    <property type="term" value="C:postsynapse"/>
    <property type="evidence" value="ECO:0007669"/>
    <property type="project" value="GOC"/>
</dbReference>
<dbReference type="PANTHER" id="PTHR15044:SF0">
    <property type="entry name" value="PRO-FMRFAMIDE-RELATED NEUROPEPTIDE FF"/>
    <property type="match status" value="1"/>
</dbReference>
<evidence type="ECO:0000313" key="4">
    <source>
        <dbReference type="Proteomes" id="UP000694414"/>
    </source>
</evidence>
<dbReference type="PRINTS" id="PR01682">
    <property type="entry name" value="FMRFAMIDEPEP"/>
</dbReference>
<dbReference type="GO" id="GO:0007218">
    <property type="term" value="P:neuropeptide signaling pathway"/>
    <property type="evidence" value="ECO:0007669"/>
    <property type="project" value="Ensembl"/>
</dbReference>
<dbReference type="Pfam" id="PF15085">
    <property type="entry name" value="NPFF"/>
    <property type="match status" value="1"/>
</dbReference>
<evidence type="ECO:0000256" key="1">
    <source>
        <dbReference type="SAM" id="MobiDB-lite"/>
    </source>
</evidence>
<feature type="chain" id="PRO_5034209819" evidence="2">
    <location>
        <begin position="21"/>
        <end position="112"/>
    </location>
</feature>
<evidence type="ECO:0000256" key="2">
    <source>
        <dbReference type="SAM" id="SignalP"/>
    </source>
</evidence>
<organism evidence="3 4">
    <name type="scientific">Prolemur simus</name>
    <name type="common">Greater bamboo lemur</name>
    <name type="synonym">Hapalemur simus</name>
    <dbReference type="NCBI Taxonomy" id="1328070"/>
    <lineage>
        <taxon>Eukaryota</taxon>
        <taxon>Metazoa</taxon>
        <taxon>Chordata</taxon>
        <taxon>Craniata</taxon>
        <taxon>Vertebrata</taxon>
        <taxon>Euteleostomi</taxon>
        <taxon>Mammalia</taxon>
        <taxon>Eutheria</taxon>
        <taxon>Euarchontoglires</taxon>
        <taxon>Primates</taxon>
        <taxon>Strepsirrhini</taxon>
        <taxon>Lemuriformes</taxon>
        <taxon>Lemuridae</taxon>
        <taxon>Prolemur</taxon>
    </lineage>
</organism>
<keyword evidence="4" id="KW-1185">Reference proteome</keyword>
<gene>
    <name evidence="3" type="primary">NPFF</name>
</gene>
<reference evidence="3" key="2">
    <citation type="submission" date="2025-09" db="UniProtKB">
        <authorList>
            <consortium name="Ensembl"/>
        </authorList>
    </citation>
    <scope>IDENTIFICATION</scope>
</reference>
<name>A0A8C9A4A7_PROSS</name>
<evidence type="ECO:0000313" key="3">
    <source>
        <dbReference type="Ensembl" id="ENSPSMP00000027047.1"/>
    </source>
</evidence>